<evidence type="ECO:0000313" key="1">
    <source>
        <dbReference type="EMBL" id="KAJ9118506.1"/>
    </source>
</evidence>
<name>A0ACC2X4C2_9TREE</name>
<organism evidence="1 2">
    <name type="scientific">Naganishia onofrii</name>
    <dbReference type="NCBI Taxonomy" id="1851511"/>
    <lineage>
        <taxon>Eukaryota</taxon>
        <taxon>Fungi</taxon>
        <taxon>Dikarya</taxon>
        <taxon>Basidiomycota</taxon>
        <taxon>Agaricomycotina</taxon>
        <taxon>Tremellomycetes</taxon>
        <taxon>Filobasidiales</taxon>
        <taxon>Filobasidiaceae</taxon>
        <taxon>Naganishia</taxon>
    </lineage>
</organism>
<gene>
    <name evidence="1" type="ORF">QFC24_006159</name>
</gene>
<proteinExistence type="predicted"/>
<comment type="caution">
    <text evidence="1">The sequence shown here is derived from an EMBL/GenBank/DDBJ whole genome shotgun (WGS) entry which is preliminary data.</text>
</comment>
<accession>A0ACC2X4C2</accession>
<keyword evidence="2" id="KW-1185">Reference proteome</keyword>
<dbReference type="Proteomes" id="UP001234202">
    <property type="component" value="Unassembled WGS sequence"/>
</dbReference>
<dbReference type="EMBL" id="JASBWV010000028">
    <property type="protein sequence ID" value="KAJ9118506.1"/>
    <property type="molecule type" value="Genomic_DNA"/>
</dbReference>
<protein>
    <submittedName>
        <fullName evidence="1">Uncharacterized protein</fullName>
    </submittedName>
</protein>
<reference evidence="1" key="1">
    <citation type="submission" date="2023-04" db="EMBL/GenBank/DDBJ databases">
        <title>Draft Genome sequencing of Naganishia species isolated from polar environments using Oxford Nanopore Technology.</title>
        <authorList>
            <person name="Leo P."/>
            <person name="Venkateswaran K."/>
        </authorList>
    </citation>
    <scope>NUCLEOTIDE SEQUENCE</scope>
    <source>
        <strain evidence="1">DBVPG 5303</strain>
    </source>
</reference>
<evidence type="ECO:0000313" key="2">
    <source>
        <dbReference type="Proteomes" id="UP001234202"/>
    </source>
</evidence>
<sequence length="465" mass="51282">MTKHRQSDPATYADLELSSQVDSLIIVDRSVDWVTPMCTQLTFEGLLDEYVGVKNAQIEVDPSLLSANPSDSTTAPAASTDNNTFARVPTVPKKRKHHLSGTNDRVFADIRDLNFASVGGRLSRIAKRLEGDYEARKGLKNVREMKDFVGRLGGLQSEHQALRLHTGLSEILMPITRSEEFSKMLEIQQNIIAGYNLSSQLDAIESLMNQEVPAMLVLRAAVLLHLAQGGIRQKMLENFKKEFLQVYGYHHLSLFVALESLNLLSKSPSNTTFPQIRKPLRLLVDEVDDVNPNDISYVYSGYAPLSVRLVHNNHNHTIQTPAADRDDAAESVAPDTLPRAHAIVGWKGFEETVRAIPGATFDEVQKADHGGASANRTSLFLQLLRVKNFAGLMALLVVAVAATRGGGTTMVFFLGGCTYTEIAALRWMSNQTRGRKYLIGTTDILTGSTLLQQFGLPDPCELKPQ</sequence>